<organism evidence="2 3">
    <name type="scientific">Embleya scabrispora</name>
    <dbReference type="NCBI Taxonomy" id="159449"/>
    <lineage>
        <taxon>Bacteria</taxon>
        <taxon>Bacillati</taxon>
        <taxon>Actinomycetota</taxon>
        <taxon>Actinomycetes</taxon>
        <taxon>Kitasatosporales</taxon>
        <taxon>Streptomycetaceae</taxon>
        <taxon>Embleya</taxon>
    </lineage>
</organism>
<keyword evidence="3" id="KW-1185">Reference proteome</keyword>
<gene>
    <name evidence="2" type="ORF">B4N89_14375</name>
</gene>
<dbReference type="Pfam" id="PF04149">
    <property type="entry name" value="DUF397"/>
    <property type="match status" value="1"/>
</dbReference>
<sequence>MIEKTRITSSDFAWRKSSYSGAQSECVEVAAFEHTTAIRDSKDRGRGHLAVSNGSWQALVDAAIEG</sequence>
<name>A0A1T3NYX8_9ACTN</name>
<feature type="domain" description="DUF397" evidence="1">
    <location>
        <begin position="13"/>
        <end position="63"/>
    </location>
</feature>
<accession>A0A1T3NYX8</accession>
<dbReference type="AlphaFoldDB" id="A0A1T3NYX8"/>
<dbReference type="InterPro" id="IPR007278">
    <property type="entry name" value="DUF397"/>
</dbReference>
<dbReference type="EMBL" id="MWQN01000001">
    <property type="protein sequence ID" value="OPC81964.1"/>
    <property type="molecule type" value="Genomic_DNA"/>
</dbReference>
<dbReference type="RefSeq" id="WP_078976237.1">
    <property type="nucleotide sequence ID" value="NZ_MWQN01000001.1"/>
</dbReference>
<comment type="caution">
    <text evidence="2">The sequence shown here is derived from an EMBL/GenBank/DDBJ whole genome shotgun (WGS) entry which is preliminary data.</text>
</comment>
<reference evidence="2 3" key="1">
    <citation type="submission" date="2017-03" db="EMBL/GenBank/DDBJ databases">
        <title>Draft genome sequence of Streptomyces scabrisporus NF3, endophyte isolated from Amphipterygium adstringens.</title>
        <authorList>
            <person name="Vazquez M."/>
            <person name="Ceapa C.D."/>
            <person name="Rodriguez Luna D."/>
            <person name="Sanchez Esquivel S."/>
        </authorList>
    </citation>
    <scope>NUCLEOTIDE SEQUENCE [LARGE SCALE GENOMIC DNA]</scope>
    <source>
        <strain evidence="2 3">NF3</strain>
    </source>
</reference>
<evidence type="ECO:0000259" key="1">
    <source>
        <dbReference type="Pfam" id="PF04149"/>
    </source>
</evidence>
<evidence type="ECO:0000313" key="3">
    <source>
        <dbReference type="Proteomes" id="UP000190037"/>
    </source>
</evidence>
<dbReference type="STRING" id="159449.B4N89_14375"/>
<evidence type="ECO:0000313" key="2">
    <source>
        <dbReference type="EMBL" id="OPC81964.1"/>
    </source>
</evidence>
<dbReference type="OrthoDB" id="4562195at2"/>
<dbReference type="Proteomes" id="UP000190037">
    <property type="component" value="Unassembled WGS sequence"/>
</dbReference>
<proteinExistence type="predicted"/>
<protein>
    <recommendedName>
        <fullName evidence="1">DUF397 domain-containing protein</fullName>
    </recommendedName>
</protein>